<evidence type="ECO:0008006" key="5">
    <source>
        <dbReference type="Google" id="ProtNLM"/>
    </source>
</evidence>
<dbReference type="PANTHER" id="PTHR44591">
    <property type="entry name" value="STRESS RESPONSE REGULATOR PROTEIN 1"/>
    <property type="match status" value="1"/>
</dbReference>
<feature type="non-terminal residue" evidence="4">
    <location>
        <position position="269"/>
    </location>
</feature>
<reference evidence="4" key="1">
    <citation type="submission" date="2018-05" db="EMBL/GenBank/DDBJ databases">
        <authorList>
            <person name="Lanie J.A."/>
            <person name="Ng W.-L."/>
            <person name="Kazmierczak K.M."/>
            <person name="Andrzejewski T.M."/>
            <person name="Davidsen T.M."/>
            <person name="Wayne K.J."/>
            <person name="Tettelin H."/>
            <person name="Glass J.I."/>
            <person name="Rusch D."/>
            <person name="Podicherti R."/>
            <person name="Tsui H.-C.T."/>
            <person name="Winkler M.E."/>
        </authorList>
    </citation>
    <scope>NUCLEOTIDE SEQUENCE</scope>
</reference>
<dbReference type="PROSITE" id="PS50042">
    <property type="entry name" value="CNMP_BINDING_3"/>
    <property type="match status" value="1"/>
</dbReference>
<evidence type="ECO:0000256" key="1">
    <source>
        <dbReference type="ARBA" id="ARBA00022553"/>
    </source>
</evidence>
<keyword evidence="1" id="KW-0597">Phosphoprotein</keyword>
<dbReference type="InterPro" id="IPR018490">
    <property type="entry name" value="cNMP-bd_dom_sf"/>
</dbReference>
<dbReference type="AlphaFoldDB" id="A0A382SF48"/>
<dbReference type="SUPFAM" id="SSF51206">
    <property type="entry name" value="cAMP-binding domain-like"/>
    <property type="match status" value="1"/>
</dbReference>
<dbReference type="PANTHER" id="PTHR44591:SF3">
    <property type="entry name" value="RESPONSE REGULATORY DOMAIN-CONTAINING PROTEIN"/>
    <property type="match status" value="1"/>
</dbReference>
<dbReference type="InterPro" id="IPR011006">
    <property type="entry name" value="CheY-like_superfamily"/>
</dbReference>
<protein>
    <recommendedName>
        <fullName evidence="5">Response regulatory domain-containing protein</fullName>
    </recommendedName>
</protein>
<evidence type="ECO:0000259" key="2">
    <source>
        <dbReference type="PROSITE" id="PS50042"/>
    </source>
</evidence>
<dbReference type="CDD" id="cd00038">
    <property type="entry name" value="CAP_ED"/>
    <property type="match status" value="1"/>
</dbReference>
<accession>A0A382SF48</accession>
<dbReference type="GO" id="GO:0000160">
    <property type="term" value="P:phosphorelay signal transduction system"/>
    <property type="evidence" value="ECO:0007669"/>
    <property type="project" value="InterPro"/>
</dbReference>
<dbReference type="InterPro" id="IPR000595">
    <property type="entry name" value="cNMP-bd_dom"/>
</dbReference>
<dbReference type="CDD" id="cd00156">
    <property type="entry name" value="REC"/>
    <property type="match status" value="1"/>
</dbReference>
<dbReference type="SMART" id="SM00448">
    <property type="entry name" value="REC"/>
    <property type="match status" value="1"/>
</dbReference>
<feature type="domain" description="Response regulatory" evidence="3">
    <location>
        <begin position="129"/>
        <end position="245"/>
    </location>
</feature>
<dbReference type="PROSITE" id="PS50110">
    <property type="entry name" value="RESPONSE_REGULATORY"/>
    <property type="match status" value="1"/>
</dbReference>
<dbReference type="InterPro" id="IPR014710">
    <property type="entry name" value="RmlC-like_jellyroll"/>
</dbReference>
<evidence type="ECO:0000259" key="3">
    <source>
        <dbReference type="PROSITE" id="PS50110"/>
    </source>
</evidence>
<feature type="domain" description="Cyclic nucleotide-binding" evidence="2">
    <location>
        <begin position="1"/>
        <end position="77"/>
    </location>
</feature>
<dbReference type="Gene3D" id="2.60.120.10">
    <property type="entry name" value="Jelly Rolls"/>
    <property type="match status" value="1"/>
</dbReference>
<organism evidence="4">
    <name type="scientific">marine metagenome</name>
    <dbReference type="NCBI Taxonomy" id="408172"/>
    <lineage>
        <taxon>unclassified sequences</taxon>
        <taxon>metagenomes</taxon>
        <taxon>ecological metagenomes</taxon>
    </lineage>
</organism>
<dbReference type="Pfam" id="PF00027">
    <property type="entry name" value="cNMP_binding"/>
    <property type="match status" value="1"/>
</dbReference>
<dbReference type="InterPro" id="IPR050595">
    <property type="entry name" value="Bact_response_regulator"/>
</dbReference>
<dbReference type="Pfam" id="PF00072">
    <property type="entry name" value="Response_reg"/>
    <property type="match status" value="1"/>
</dbReference>
<sequence>MIRAAEYEAGDVVLPEGELGKGFCILESGTLEVVRDGKTLTEIDTAGSIFGELSEILSMKRDATIRAKTPAKVRHVEESIADIVTKNPKVSIKLIRTLGRRLFRMNRLVATGLPADKPEQAEASVTGVSLLVVDDQPAIIDQLSEIAERNEWSVQGAGSEAEALSICERSAFTAIIISMALPDDSAVDLRRKLKTNSNVMNTPVVGMIVKGDEAAQTKAIDAGFAECLNKPFDRNKTEATLYEVMQLDSSARYFKQIEDFLFFKLPEVL</sequence>
<dbReference type="EMBL" id="UINC01128601">
    <property type="protein sequence ID" value="SVD08463.1"/>
    <property type="molecule type" value="Genomic_DNA"/>
</dbReference>
<evidence type="ECO:0000313" key="4">
    <source>
        <dbReference type="EMBL" id="SVD08463.1"/>
    </source>
</evidence>
<dbReference type="SUPFAM" id="SSF52172">
    <property type="entry name" value="CheY-like"/>
    <property type="match status" value="1"/>
</dbReference>
<name>A0A382SF48_9ZZZZ</name>
<proteinExistence type="predicted"/>
<dbReference type="InterPro" id="IPR001789">
    <property type="entry name" value="Sig_transdc_resp-reg_receiver"/>
</dbReference>
<dbReference type="Gene3D" id="3.40.50.2300">
    <property type="match status" value="1"/>
</dbReference>
<gene>
    <name evidence="4" type="ORF">METZ01_LOCUS361317</name>
</gene>